<name>A0A8K0J4N0_9HYPO</name>
<feature type="region of interest" description="Disordered" evidence="1">
    <location>
        <begin position="1"/>
        <end position="100"/>
    </location>
</feature>
<evidence type="ECO:0000313" key="3">
    <source>
        <dbReference type="Proteomes" id="UP000811619"/>
    </source>
</evidence>
<evidence type="ECO:0000313" key="2">
    <source>
        <dbReference type="EMBL" id="KAG5923977.1"/>
    </source>
</evidence>
<dbReference type="InterPro" id="IPR055335">
    <property type="entry name" value="Ucp6/RUP1"/>
</dbReference>
<evidence type="ECO:0008006" key="4">
    <source>
        <dbReference type="Google" id="ProtNLM"/>
    </source>
</evidence>
<dbReference type="OrthoDB" id="4489171at2759"/>
<protein>
    <recommendedName>
        <fullName evidence="4">Ubiquitin interaction domain-containing protein</fullName>
    </recommendedName>
</protein>
<feature type="region of interest" description="Disordered" evidence="1">
    <location>
        <begin position="843"/>
        <end position="931"/>
    </location>
</feature>
<gene>
    <name evidence="2" type="ORF">E4U42_004776</name>
</gene>
<sequence length="931" mass="103314">MRRRALRQVRPALSDSDRQARVHHDGPPRRSTTTVHHGSPPPTTARHPAAAIQAKLPAGVSPQTPKSAAPSCLPSRQHLDRTAPTSNSHHASASSLLPHPPIAPAITVANMASRPPPSEDEISQVIDFAGLSPQDDRPMVIQALKDNNCNVESVVMQYFDNSESFRKKFTELWNESMFTADRDGTTNNTGISFHIESTNDNVIQGVSPPPEPYVATAPSRPPSRSNNMSPLGRMLDWAGHDVPVPTGVSREDQDMQRALRESAQEAGIGLVDQQQSGITISSSPAAPAFGPANRNDYDEGSWAMVPSFPSEARAPRDPPPSLRKRAAGAPAFLVQGINAVGNHALGGMLTVMHEIPMARNALLKIGSQAASYGFHSEWWKGREIFPPDLLARLQAGDEVPWVQQDHYKPDAEEEIHRLMAFLECTERSYGTVSVLTNLIPCPSLGPEKQLYEYLGPRNEQALRVLTHSAVLAPVFGDDSEKEEARFALLELEHARQDYMCITTLYESLDHTMWSDAFAPHGLHQGSKMAMFKDMGDVLTIKLNGEGPAQSVDIPEKLYLERYQTCRKDEARRIQLAWSETKKAIARIASEEVKVHEWLNDWNNMAFDREQMIRRAKEQWEAYSQYLESLGRFRQMEASGFDTDKYPDYRMAPLDLVSDADIDAKYRVVQDVLGLTSTMLADMEARVKYHSARLEQIKSKQRFLGRLLTQPNKPGRPQPMTCKEFLLRGVVTQSDVVYVCQRVEPDSMQLEGECKPVDQWWRLAYKPNDGQPVKTEASHSGPWPWHKIGVEQVLQDVWNETKVPLLIYATKAALTVARTPLPLPLQRFALAENEAFQAELQQETAEAAGEGNGKKLVASPVDPISPSKRKHRADSIDSMDSNRASLGSDDGQAGFDFEDDPDSTATVTASGTPATEASQDVVMQASRDEEVQ</sequence>
<feature type="compositionally biased region" description="Basic and acidic residues" evidence="1">
    <location>
        <begin position="15"/>
        <end position="28"/>
    </location>
</feature>
<dbReference type="GO" id="GO:0005634">
    <property type="term" value="C:nucleus"/>
    <property type="evidence" value="ECO:0007669"/>
    <property type="project" value="TreeGrafter"/>
</dbReference>
<dbReference type="GO" id="GO:0005829">
    <property type="term" value="C:cytosol"/>
    <property type="evidence" value="ECO:0007669"/>
    <property type="project" value="TreeGrafter"/>
</dbReference>
<organism evidence="2 3">
    <name type="scientific">Claviceps africana</name>
    <dbReference type="NCBI Taxonomy" id="83212"/>
    <lineage>
        <taxon>Eukaryota</taxon>
        <taxon>Fungi</taxon>
        <taxon>Dikarya</taxon>
        <taxon>Ascomycota</taxon>
        <taxon>Pezizomycotina</taxon>
        <taxon>Sordariomycetes</taxon>
        <taxon>Hypocreomycetidae</taxon>
        <taxon>Hypocreales</taxon>
        <taxon>Clavicipitaceae</taxon>
        <taxon>Claviceps</taxon>
    </lineage>
</organism>
<proteinExistence type="predicted"/>
<dbReference type="Proteomes" id="UP000811619">
    <property type="component" value="Unassembled WGS sequence"/>
</dbReference>
<keyword evidence="3" id="KW-1185">Reference proteome</keyword>
<feature type="compositionally biased region" description="Low complexity" evidence="1">
    <location>
        <begin position="82"/>
        <end position="97"/>
    </location>
</feature>
<dbReference type="EMBL" id="SRPY01000430">
    <property type="protein sequence ID" value="KAG5923977.1"/>
    <property type="molecule type" value="Genomic_DNA"/>
</dbReference>
<feature type="compositionally biased region" description="Polar residues" evidence="1">
    <location>
        <begin position="902"/>
        <end position="917"/>
    </location>
</feature>
<dbReference type="PANTHER" id="PTHR39597">
    <property type="entry name" value="UBA DOMAIN-CONTAINING PROTEIN RUP1"/>
    <property type="match status" value="1"/>
</dbReference>
<dbReference type="PANTHER" id="PTHR39597:SF1">
    <property type="entry name" value="UBA DOMAIN-CONTAINING PROTEIN RUP1"/>
    <property type="match status" value="1"/>
</dbReference>
<dbReference type="AlphaFoldDB" id="A0A8K0J4N0"/>
<dbReference type="GO" id="GO:0016579">
    <property type="term" value="P:protein deubiquitination"/>
    <property type="evidence" value="ECO:0007669"/>
    <property type="project" value="TreeGrafter"/>
</dbReference>
<evidence type="ECO:0000256" key="1">
    <source>
        <dbReference type="SAM" id="MobiDB-lite"/>
    </source>
</evidence>
<accession>A0A8K0J4N0</accession>
<comment type="caution">
    <text evidence="2">The sequence shown here is derived from an EMBL/GenBank/DDBJ whole genome shotgun (WGS) entry which is preliminary data.</text>
</comment>
<reference evidence="2" key="1">
    <citation type="journal article" date="2020" name="bioRxiv">
        <title>Whole genome comparisons of ergot fungi reveals the divergence and evolution of species within the genus Claviceps are the result of varying mechanisms driving genome evolution and host range expansion.</title>
        <authorList>
            <person name="Wyka S.A."/>
            <person name="Mondo S.J."/>
            <person name="Liu M."/>
            <person name="Dettman J."/>
            <person name="Nalam V."/>
            <person name="Broders K.D."/>
        </authorList>
    </citation>
    <scope>NUCLEOTIDE SEQUENCE</scope>
    <source>
        <strain evidence="2">CCC 489</strain>
    </source>
</reference>